<organism evidence="1 2">
    <name type="scientific">Candidatus Lumbricidiphila eiseniae</name>
    <dbReference type="NCBI Taxonomy" id="1969409"/>
    <lineage>
        <taxon>Bacteria</taxon>
        <taxon>Bacillati</taxon>
        <taxon>Actinomycetota</taxon>
        <taxon>Actinomycetes</taxon>
        <taxon>Micrococcales</taxon>
        <taxon>Microbacteriaceae</taxon>
        <taxon>Candidatus Lumbricidiphila</taxon>
    </lineage>
</organism>
<evidence type="ECO:0000313" key="2">
    <source>
        <dbReference type="Proteomes" id="UP000219994"/>
    </source>
</evidence>
<reference evidence="2" key="1">
    <citation type="submission" date="2017-03" db="EMBL/GenBank/DDBJ databases">
        <authorList>
            <person name="Lund M.B."/>
        </authorList>
    </citation>
    <scope>NUCLEOTIDE SEQUENCE [LARGE SCALE GENOMIC DNA]</scope>
</reference>
<dbReference type="AlphaFoldDB" id="A0A2A6FQI0"/>
<accession>A0A2A6FQI0</accession>
<dbReference type="Proteomes" id="UP000219994">
    <property type="component" value="Unassembled WGS sequence"/>
</dbReference>
<proteinExistence type="predicted"/>
<evidence type="ECO:0000313" key="1">
    <source>
        <dbReference type="EMBL" id="PDQ34989.1"/>
    </source>
</evidence>
<sequence>MSKKMLRSEKLRPALVDPVDITAATKRGRVTVVGEENRGDRRKRCAHIARRVLEARATFRLYAGAHTVFRAGAHTVFRAGAHTVRGVLV</sequence>
<name>A0A2A6FQI0_9MICO</name>
<comment type="caution">
    <text evidence="1">The sequence shown here is derived from an EMBL/GenBank/DDBJ whole genome shotgun (WGS) entry which is preliminary data.</text>
</comment>
<protein>
    <submittedName>
        <fullName evidence="1">Uncharacterized protein</fullName>
    </submittedName>
</protein>
<dbReference type="EMBL" id="NAEP01000042">
    <property type="protein sequence ID" value="PDQ34989.1"/>
    <property type="molecule type" value="Genomic_DNA"/>
</dbReference>
<gene>
    <name evidence="1" type="ORF">B5766_08350</name>
</gene>